<name>A0A0T9NTH1_9GAMM</name>
<reference evidence="2" key="1">
    <citation type="submission" date="2015-03" db="EMBL/GenBank/DDBJ databases">
        <authorList>
            <consortium name="Pathogen Informatics"/>
            <person name="Murphy D."/>
        </authorList>
    </citation>
    <scope>NUCLEOTIDE SEQUENCE [LARGE SCALE GENOMIC DNA]</scope>
    <source>
        <strain evidence="2">IP6945</strain>
    </source>
</reference>
<proteinExistence type="predicted"/>
<dbReference type="Proteomes" id="UP000041882">
    <property type="component" value="Unassembled WGS sequence"/>
</dbReference>
<gene>
    <name evidence="1" type="ORF">ERS008472_01087</name>
</gene>
<accession>A0A0T9NTH1</accession>
<dbReference type="RefSeq" id="WP_050113062.1">
    <property type="nucleotide sequence ID" value="NZ_CABHXQ010000083.1"/>
</dbReference>
<dbReference type="Pfam" id="PF14076">
    <property type="entry name" value="DUF4258"/>
    <property type="match status" value="1"/>
</dbReference>
<keyword evidence="2" id="KW-1185">Reference proteome</keyword>
<evidence type="ECO:0000313" key="2">
    <source>
        <dbReference type="Proteomes" id="UP000041882"/>
    </source>
</evidence>
<evidence type="ECO:0008006" key="3">
    <source>
        <dbReference type="Google" id="ProtNLM"/>
    </source>
</evidence>
<dbReference type="AlphaFoldDB" id="A0A0T9NTH1"/>
<protein>
    <recommendedName>
        <fullName evidence="3">DUF4258 domain-containing protein</fullName>
    </recommendedName>
</protein>
<dbReference type="EMBL" id="CQAW01000003">
    <property type="protein sequence ID" value="CNH29126.1"/>
    <property type="molecule type" value="Genomic_DNA"/>
</dbReference>
<organism evidence="1 2">
    <name type="scientific">Yersinia thracica</name>
    <dbReference type="NCBI Taxonomy" id="2890319"/>
    <lineage>
        <taxon>Bacteria</taxon>
        <taxon>Pseudomonadati</taxon>
        <taxon>Pseudomonadota</taxon>
        <taxon>Gammaproteobacteria</taxon>
        <taxon>Enterobacterales</taxon>
        <taxon>Yersiniaceae</taxon>
        <taxon>Yersinia</taxon>
    </lineage>
</organism>
<sequence>MESNTPSRYQGISITEFPLSAISARKIVKDLAINHTGLIRMSTHAKQRMSERRVTLRQILHVFASKHSRFTEVPHQTAAGDWKFNLQGIAAGDVLEVVAVLKRHEDTPAAYVITVMIK</sequence>
<dbReference type="InterPro" id="IPR025354">
    <property type="entry name" value="DUF4258"/>
</dbReference>
<evidence type="ECO:0000313" key="1">
    <source>
        <dbReference type="EMBL" id="CNH29126.1"/>
    </source>
</evidence>